<evidence type="ECO:0000313" key="1">
    <source>
        <dbReference type="EMBL" id="CAD7418057.1"/>
    </source>
</evidence>
<dbReference type="AlphaFoldDB" id="A0A7R9HE34"/>
<organism evidence="1">
    <name type="scientific">Timema cristinae</name>
    <name type="common">Walking stick</name>
    <dbReference type="NCBI Taxonomy" id="61476"/>
    <lineage>
        <taxon>Eukaryota</taxon>
        <taxon>Metazoa</taxon>
        <taxon>Ecdysozoa</taxon>
        <taxon>Arthropoda</taxon>
        <taxon>Hexapoda</taxon>
        <taxon>Insecta</taxon>
        <taxon>Pterygota</taxon>
        <taxon>Neoptera</taxon>
        <taxon>Polyneoptera</taxon>
        <taxon>Phasmatodea</taxon>
        <taxon>Timematodea</taxon>
        <taxon>Timematoidea</taxon>
        <taxon>Timematidae</taxon>
        <taxon>Timema</taxon>
    </lineage>
</organism>
<sequence>MTYIANKLCLCEASLTATSDKENCLSVELSSCALIETFYTKRNYQGLIELLAMVDKHSGAYGNLLPNSVSISSFVLPGGDIWMLTLEAAIVVFKVGVLLLRLKNLAVLFGQDCEFE</sequence>
<protein>
    <submittedName>
        <fullName evidence="1">Uncharacterized protein</fullName>
    </submittedName>
</protein>
<proteinExistence type="predicted"/>
<accession>A0A7R9HE34</accession>
<reference evidence="1" key="1">
    <citation type="submission" date="2020-11" db="EMBL/GenBank/DDBJ databases">
        <authorList>
            <person name="Tran Van P."/>
        </authorList>
    </citation>
    <scope>NUCLEOTIDE SEQUENCE</scope>
</reference>
<name>A0A7R9HE34_TIMCR</name>
<gene>
    <name evidence="1" type="ORF">TCEB3V08_LOCUS13166</name>
</gene>
<dbReference type="EMBL" id="OC333956">
    <property type="protein sequence ID" value="CAD7418057.1"/>
    <property type="molecule type" value="Genomic_DNA"/>
</dbReference>